<dbReference type="InterPro" id="IPR036390">
    <property type="entry name" value="WH_DNA-bd_sf"/>
</dbReference>
<evidence type="ECO:0000256" key="2">
    <source>
        <dbReference type="ARBA" id="ARBA00023163"/>
    </source>
</evidence>
<name>A0ABQ4FMP6_9ACTN</name>
<evidence type="ECO:0000313" key="5">
    <source>
        <dbReference type="EMBL" id="GIH36094.1"/>
    </source>
</evidence>
<accession>A0ABQ4FMP6</accession>
<dbReference type="Gene3D" id="1.10.10.10">
    <property type="entry name" value="Winged helix-like DNA-binding domain superfamily/Winged helix DNA-binding domain"/>
    <property type="match status" value="1"/>
</dbReference>
<dbReference type="EMBL" id="BOOB01000054">
    <property type="protein sequence ID" value="GIH36094.1"/>
    <property type="molecule type" value="Genomic_DNA"/>
</dbReference>
<keyword evidence="2" id="KW-0804">Transcription</keyword>
<dbReference type="PANTHER" id="PTHR30363:SF44">
    <property type="entry name" value="AGA OPERON TRANSCRIPTIONAL REPRESSOR-RELATED"/>
    <property type="match status" value="1"/>
</dbReference>
<feature type="region of interest" description="Disordered" evidence="3">
    <location>
        <begin position="1"/>
        <end position="20"/>
    </location>
</feature>
<keyword evidence="6" id="KW-1185">Reference proteome</keyword>
<evidence type="ECO:0000256" key="3">
    <source>
        <dbReference type="SAM" id="MobiDB-lite"/>
    </source>
</evidence>
<dbReference type="Pfam" id="PF08220">
    <property type="entry name" value="HTH_DeoR"/>
    <property type="match status" value="1"/>
</dbReference>
<evidence type="ECO:0000256" key="1">
    <source>
        <dbReference type="ARBA" id="ARBA00023015"/>
    </source>
</evidence>
<keyword evidence="1" id="KW-0805">Transcription regulation</keyword>
<dbReference type="SMART" id="SM01134">
    <property type="entry name" value="DeoRC"/>
    <property type="match status" value="1"/>
</dbReference>
<protein>
    <submittedName>
        <fullName evidence="5">DeoR family transcriptional regulator</fullName>
    </submittedName>
</protein>
<proteinExistence type="predicted"/>
<reference evidence="5 6" key="1">
    <citation type="submission" date="2021-01" db="EMBL/GenBank/DDBJ databases">
        <title>Whole genome shotgun sequence of Microbispora amethystogenes NBRC 101907.</title>
        <authorList>
            <person name="Komaki H."/>
            <person name="Tamura T."/>
        </authorList>
    </citation>
    <scope>NUCLEOTIDE SEQUENCE [LARGE SCALE GENOMIC DNA]</scope>
    <source>
        <strain evidence="5 6">NBRC 101907</strain>
    </source>
</reference>
<dbReference type="PANTHER" id="PTHR30363">
    <property type="entry name" value="HTH-TYPE TRANSCRIPTIONAL REGULATOR SRLR-RELATED"/>
    <property type="match status" value="1"/>
</dbReference>
<dbReference type="InterPro" id="IPR037171">
    <property type="entry name" value="NagB/RpiA_transferase-like"/>
</dbReference>
<dbReference type="Gene3D" id="3.40.50.1360">
    <property type="match status" value="1"/>
</dbReference>
<feature type="compositionally biased region" description="Polar residues" evidence="3">
    <location>
        <begin position="1"/>
        <end position="11"/>
    </location>
</feature>
<evidence type="ECO:0000259" key="4">
    <source>
        <dbReference type="PROSITE" id="PS51000"/>
    </source>
</evidence>
<feature type="domain" description="HTH deoR-type" evidence="4">
    <location>
        <begin position="23"/>
        <end position="78"/>
    </location>
</feature>
<dbReference type="InterPro" id="IPR014036">
    <property type="entry name" value="DeoR-like_C"/>
</dbReference>
<dbReference type="InterPro" id="IPR050313">
    <property type="entry name" value="Carb_Metab_HTH_regulators"/>
</dbReference>
<dbReference type="PRINTS" id="PR00037">
    <property type="entry name" value="HTHLACR"/>
</dbReference>
<dbReference type="Proteomes" id="UP000651728">
    <property type="component" value="Unassembled WGS sequence"/>
</dbReference>
<gene>
    <name evidence="5" type="ORF">Mam01_62580</name>
</gene>
<dbReference type="SUPFAM" id="SSF100950">
    <property type="entry name" value="NagB/RpiA/CoA transferase-like"/>
    <property type="match status" value="1"/>
</dbReference>
<dbReference type="SMART" id="SM00420">
    <property type="entry name" value="HTH_DEOR"/>
    <property type="match status" value="1"/>
</dbReference>
<dbReference type="InterPro" id="IPR001034">
    <property type="entry name" value="DeoR_HTH"/>
</dbReference>
<organism evidence="5 6">
    <name type="scientific">Microbispora amethystogenes</name>
    <dbReference type="NCBI Taxonomy" id="1427754"/>
    <lineage>
        <taxon>Bacteria</taxon>
        <taxon>Bacillati</taxon>
        <taxon>Actinomycetota</taxon>
        <taxon>Actinomycetes</taxon>
        <taxon>Streptosporangiales</taxon>
        <taxon>Streptosporangiaceae</taxon>
        <taxon>Microbispora</taxon>
    </lineage>
</organism>
<dbReference type="InterPro" id="IPR036388">
    <property type="entry name" value="WH-like_DNA-bd_sf"/>
</dbReference>
<dbReference type="Pfam" id="PF00455">
    <property type="entry name" value="DeoRC"/>
    <property type="match status" value="1"/>
</dbReference>
<dbReference type="PROSITE" id="PS51000">
    <property type="entry name" value="HTH_DEOR_2"/>
    <property type="match status" value="1"/>
</dbReference>
<evidence type="ECO:0000313" key="6">
    <source>
        <dbReference type="Proteomes" id="UP000651728"/>
    </source>
</evidence>
<sequence>MGGVVTQSSSVRESELSPPRLRTRERRARVLELLDGKEFVSVKELADEFGLTEMSVRRDLNAMVAEGLITRVRGGAGRPAHTPTSRQYAEAAQRNAEAKFKIARRAATLLDHASVVFFYSGSTVARVAASLDASAQTSLTVVTNSLPIIDDVSAWGDPHLVAVGGLYLPAYMAFVGPQAVAAFEGVSADVAVLGCDGLSADGGLTTPHQLVAEVGATIVRRATRKVVVADSSKVGRRGFTPIAPIEDIDVLVTDDGADPTEVARLSDTGLEVIVV</sequence>
<dbReference type="SUPFAM" id="SSF46785">
    <property type="entry name" value="Winged helix' DNA-binding domain"/>
    <property type="match status" value="1"/>
</dbReference>
<comment type="caution">
    <text evidence="5">The sequence shown here is derived from an EMBL/GenBank/DDBJ whole genome shotgun (WGS) entry which is preliminary data.</text>
</comment>